<dbReference type="PROSITE" id="PS51257">
    <property type="entry name" value="PROKAR_LIPOPROTEIN"/>
    <property type="match status" value="1"/>
</dbReference>
<dbReference type="InterPro" id="IPR006128">
    <property type="entry name" value="Lipoprotein_PsaA-like"/>
</dbReference>
<dbReference type="InterPro" id="IPR050492">
    <property type="entry name" value="Bact_metal-bind_prot9"/>
</dbReference>
<dbReference type="GO" id="GO:0046872">
    <property type="term" value="F:metal ion binding"/>
    <property type="evidence" value="ECO:0007669"/>
    <property type="project" value="UniProtKB-KW"/>
</dbReference>
<dbReference type="RefSeq" id="WP_211282199.1">
    <property type="nucleotide sequence ID" value="NZ_PGFF01000001.1"/>
</dbReference>
<dbReference type="PRINTS" id="PR00690">
    <property type="entry name" value="ADHESNFAMILY"/>
</dbReference>
<gene>
    <name evidence="6" type="ORF">CLV46_2577</name>
</gene>
<dbReference type="InterPro" id="IPR022435">
    <property type="entry name" value="Surface-anchored_actinobac"/>
</dbReference>
<dbReference type="Proteomes" id="UP000228758">
    <property type="component" value="Unassembled WGS sequence"/>
</dbReference>
<dbReference type="GO" id="GO:0030001">
    <property type="term" value="P:metal ion transport"/>
    <property type="evidence" value="ECO:0007669"/>
    <property type="project" value="InterPro"/>
</dbReference>
<dbReference type="PRINTS" id="PR00691">
    <property type="entry name" value="ADHESINB"/>
</dbReference>
<dbReference type="Gene3D" id="3.40.50.1980">
    <property type="entry name" value="Nitrogenase molybdenum iron protein domain"/>
    <property type="match status" value="3"/>
</dbReference>
<dbReference type="NCBIfam" id="NF038134">
    <property type="entry name" value="choice_anch_M"/>
    <property type="match status" value="1"/>
</dbReference>
<name>A0A2M9CM69_9MICO</name>
<dbReference type="NCBIfam" id="TIGR03769">
    <property type="entry name" value="P_ac_wall_RPT"/>
    <property type="match status" value="1"/>
</dbReference>
<comment type="caution">
    <text evidence="6">The sequence shown here is derived from an EMBL/GenBank/DDBJ whole genome shotgun (WGS) entry which is preliminary data.</text>
</comment>
<evidence type="ECO:0000256" key="4">
    <source>
        <dbReference type="ARBA" id="ARBA00022729"/>
    </source>
</evidence>
<dbReference type="InterPro" id="IPR006127">
    <property type="entry name" value="ZnuA-like"/>
</dbReference>
<dbReference type="AlphaFoldDB" id="A0A2M9CM69"/>
<keyword evidence="7" id="KW-1185">Reference proteome</keyword>
<comment type="subcellular location">
    <subcellularLocation>
        <location evidence="1">Cell envelope</location>
    </subcellularLocation>
</comment>
<dbReference type="EMBL" id="PGFF01000001">
    <property type="protein sequence ID" value="PJJ72997.1"/>
    <property type="molecule type" value="Genomic_DNA"/>
</dbReference>
<dbReference type="InterPro" id="IPR022434">
    <property type="entry name" value="ABC_LPXTG_lipo_actinobac"/>
</dbReference>
<dbReference type="GO" id="GO:0030313">
    <property type="term" value="C:cell envelope"/>
    <property type="evidence" value="ECO:0007669"/>
    <property type="project" value="UniProtKB-SubCell"/>
</dbReference>
<dbReference type="SUPFAM" id="SSF53807">
    <property type="entry name" value="Helical backbone' metal receptor"/>
    <property type="match status" value="1"/>
</dbReference>
<dbReference type="PANTHER" id="PTHR42953:SF1">
    <property type="entry name" value="METAL-BINDING PROTEIN HI_0362-RELATED"/>
    <property type="match status" value="1"/>
</dbReference>
<evidence type="ECO:0000256" key="1">
    <source>
        <dbReference type="ARBA" id="ARBA00004196"/>
    </source>
</evidence>
<keyword evidence="3" id="KW-0479">Metal-binding</keyword>
<dbReference type="NCBIfam" id="TIGR03772">
    <property type="entry name" value="anch_rpt_subst"/>
    <property type="match status" value="1"/>
</dbReference>
<dbReference type="PANTHER" id="PTHR42953">
    <property type="entry name" value="HIGH-AFFINITY ZINC UPTAKE SYSTEM PROTEIN ZNUA-RELATED"/>
    <property type="match status" value="1"/>
</dbReference>
<accession>A0A2M9CM69</accession>
<comment type="similarity">
    <text evidence="5">Belongs to the bacterial solute-binding protein 9 family.</text>
</comment>
<protein>
    <submittedName>
        <fullName evidence="6">Anchored repeat ABC transporter substrate-binding protein</fullName>
    </submittedName>
</protein>
<proteinExistence type="inferred from homology"/>
<keyword evidence="4" id="KW-0732">Signal</keyword>
<reference evidence="6 7" key="1">
    <citation type="submission" date="2017-11" db="EMBL/GenBank/DDBJ databases">
        <title>Genomic Encyclopedia of Archaeal and Bacterial Type Strains, Phase II (KMG-II): From Individual Species to Whole Genera.</title>
        <authorList>
            <person name="Goeker M."/>
        </authorList>
    </citation>
    <scope>NUCLEOTIDE SEQUENCE [LARGE SCALE GENOMIC DNA]</scope>
    <source>
        <strain evidence="6 7">DSM 27393</strain>
    </source>
</reference>
<evidence type="ECO:0000256" key="3">
    <source>
        <dbReference type="ARBA" id="ARBA00022723"/>
    </source>
</evidence>
<dbReference type="Pfam" id="PF01297">
    <property type="entry name" value="ZnuA"/>
    <property type="match status" value="2"/>
</dbReference>
<dbReference type="GO" id="GO:0007155">
    <property type="term" value="P:cell adhesion"/>
    <property type="evidence" value="ECO:0007669"/>
    <property type="project" value="InterPro"/>
</dbReference>
<sequence>MDPVERDPVGREPTGREVTRRIAVAAAGALLLAGCASPAALTPDDGRLQVVTTTGLLADLVRNVGGDLVRAVALVPDGADPHGYEPTLRDAADAAHADVAFSNYALQEPRGVIRTLEANLRPQATHVSLAEESAKYAAELIPLIENANLDTIWLGVRAQGAGAAYGADPSSEVLFTVTAVDGPGDVFAYLTGTFGDTDVYLDSSDGFDAAGGYLDDTMTLPLDAHTHLSWAFTEPGVYTLDAQARVQAGQSARPVPVDEARFVFAVGVDPARAQRPDAAVLDSGHADLTVDLDGGRLEVRYDAQGGTTRSATAADAHGHSHGGGMPFAPDEVVIAVPSRALDEVPDGRQFAFLGAPGSRLYQLPQAVLGRNVHGEIDPHLLQNVRNAMAYTQLIRDTLVDADPEHAREYRANADAYLAELTELDDDVRERLADIPEEHRDVVTTHAAFGYLADAYGLRVAGTVTPTPSVEASLADRRKLAETIRTLEVPAVFLEPHRAGRTSTLADIARGLGIAVCPLYGDTLDGTVGSYIELMRFNAESLHDCLTPVHSTSTDPEAR</sequence>
<evidence type="ECO:0000256" key="5">
    <source>
        <dbReference type="RuleBase" id="RU003512"/>
    </source>
</evidence>
<dbReference type="InterPro" id="IPR006129">
    <property type="entry name" value="AdhesinB"/>
</dbReference>
<evidence type="ECO:0000256" key="2">
    <source>
        <dbReference type="ARBA" id="ARBA00022448"/>
    </source>
</evidence>
<keyword evidence="2 5" id="KW-0813">Transport</keyword>
<evidence type="ECO:0000313" key="6">
    <source>
        <dbReference type="EMBL" id="PJJ72997.1"/>
    </source>
</evidence>
<evidence type="ECO:0000313" key="7">
    <source>
        <dbReference type="Proteomes" id="UP000228758"/>
    </source>
</evidence>
<organism evidence="6 7">
    <name type="scientific">Diaminobutyricimonas aerilata</name>
    <dbReference type="NCBI Taxonomy" id="1162967"/>
    <lineage>
        <taxon>Bacteria</taxon>
        <taxon>Bacillati</taxon>
        <taxon>Actinomycetota</taxon>
        <taxon>Actinomycetes</taxon>
        <taxon>Micrococcales</taxon>
        <taxon>Microbacteriaceae</taxon>
        <taxon>Diaminobutyricimonas</taxon>
    </lineage>
</organism>